<organism evidence="1 2">
    <name type="scientific">Rhodococcus gannanensis</name>
    <dbReference type="NCBI Taxonomy" id="1960308"/>
    <lineage>
        <taxon>Bacteria</taxon>
        <taxon>Bacillati</taxon>
        <taxon>Actinomycetota</taxon>
        <taxon>Actinomycetes</taxon>
        <taxon>Mycobacteriales</taxon>
        <taxon>Nocardiaceae</taxon>
        <taxon>Rhodococcus</taxon>
    </lineage>
</organism>
<dbReference type="Proteomes" id="UP001597286">
    <property type="component" value="Unassembled WGS sequence"/>
</dbReference>
<gene>
    <name evidence="1" type="ORF">ACFSJG_11530</name>
</gene>
<dbReference type="EMBL" id="JBHUFB010000010">
    <property type="protein sequence ID" value="MFD1812848.1"/>
    <property type="molecule type" value="Genomic_DNA"/>
</dbReference>
<accession>A0ABW4P4C2</accession>
<keyword evidence="2" id="KW-1185">Reference proteome</keyword>
<evidence type="ECO:0008006" key="3">
    <source>
        <dbReference type="Google" id="ProtNLM"/>
    </source>
</evidence>
<dbReference type="RefSeq" id="WP_378485369.1">
    <property type="nucleotide sequence ID" value="NZ_JBHUFB010000010.1"/>
</dbReference>
<name>A0ABW4P4C2_9NOCA</name>
<proteinExistence type="predicted"/>
<sequence length="369" mass="39017">MDTSNLAGFAIDMQEVGSVFSSNSTRLLSALSLRGGGSGLLADLVPHVQALHDALAGAHTNDLSGLDSLRANIGTVADDYQESGDAHARSIAAAGVALNGHGGSTPAAPREVSRFNGLQLPILQDQLEESYTVRQVVTAGIEMLDPYEEALGQAIGVRPVSDYLSPLDADWEQLQSVGRGIGLLGINDYVAATNLANGTRWLQNSWSGDASIAFGTASSGLGDPISGRSEDLDAVAKVVENGGRLLERLVYNQAIELAGAVAKPMNFLRFTLPLGVWAQLIDSPMQSSIRNEIASAVDELTASAESRHGRIVSTVDTIAGALKYEQGKSLPVYDPSWFELPDKVTIDAGARRYGFGSNVWWEHAVDSIS</sequence>
<reference evidence="2" key="1">
    <citation type="journal article" date="2019" name="Int. J. Syst. Evol. Microbiol.">
        <title>The Global Catalogue of Microorganisms (GCM) 10K type strain sequencing project: providing services to taxonomists for standard genome sequencing and annotation.</title>
        <authorList>
            <consortium name="The Broad Institute Genomics Platform"/>
            <consortium name="The Broad Institute Genome Sequencing Center for Infectious Disease"/>
            <person name="Wu L."/>
            <person name="Ma J."/>
        </authorList>
    </citation>
    <scope>NUCLEOTIDE SEQUENCE [LARGE SCALE GENOMIC DNA]</scope>
    <source>
        <strain evidence="2">DT72</strain>
    </source>
</reference>
<evidence type="ECO:0000313" key="2">
    <source>
        <dbReference type="Proteomes" id="UP001597286"/>
    </source>
</evidence>
<protein>
    <recommendedName>
        <fullName evidence="3">WXG100 family type VII secretion target</fullName>
    </recommendedName>
</protein>
<evidence type="ECO:0000313" key="1">
    <source>
        <dbReference type="EMBL" id="MFD1812848.1"/>
    </source>
</evidence>
<comment type="caution">
    <text evidence="1">The sequence shown here is derived from an EMBL/GenBank/DDBJ whole genome shotgun (WGS) entry which is preliminary data.</text>
</comment>